<comment type="caution">
    <text evidence="1">The sequence shown here is derived from an EMBL/GenBank/DDBJ whole genome shotgun (WGS) entry which is preliminary data.</text>
</comment>
<dbReference type="Proteomes" id="UP000553632">
    <property type="component" value="Unassembled WGS sequence"/>
</dbReference>
<feature type="non-terminal residue" evidence="1">
    <location>
        <position position="1"/>
    </location>
</feature>
<keyword evidence="2" id="KW-1185">Reference proteome</keyword>
<evidence type="ECO:0000313" key="1">
    <source>
        <dbReference type="EMBL" id="KAF4757440.1"/>
    </source>
</evidence>
<proteinExistence type="predicted"/>
<feature type="non-terminal residue" evidence="1">
    <location>
        <position position="137"/>
    </location>
</feature>
<protein>
    <submittedName>
        <fullName evidence="1">Uncharacterized protein</fullName>
    </submittedName>
</protein>
<reference evidence="1 2" key="1">
    <citation type="submission" date="2020-04" db="EMBL/GenBank/DDBJ databases">
        <title>Perkinsus olseni comparative genomics.</title>
        <authorList>
            <person name="Bogema D.R."/>
        </authorList>
    </citation>
    <scope>NUCLEOTIDE SEQUENCE [LARGE SCALE GENOMIC DNA]</scope>
    <source>
        <strain evidence="1 2">ATCC PRA-207</strain>
    </source>
</reference>
<evidence type="ECO:0000313" key="2">
    <source>
        <dbReference type="Proteomes" id="UP000553632"/>
    </source>
</evidence>
<accession>A0A7J6UJG2</accession>
<dbReference type="EMBL" id="JABANO010002665">
    <property type="protein sequence ID" value="KAF4757440.1"/>
    <property type="molecule type" value="Genomic_DNA"/>
</dbReference>
<organism evidence="1 2">
    <name type="scientific">Perkinsus olseni</name>
    <name type="common">Perkinsus atlanticus</name>
    <dbReference type="NCBI Taxonomy" id="32597"/>
    <lineage>
        <taxon>Eukaryota</taxon>
        <taxon>Sar</taxon>
        <taxon>Alveolata</taxon>
        <taxon>Perkinsozoa</taxon>
        <taxon>Perkinsea</taxon>
        <taxon>Perkinsida</taxon>
        <taxon>Perkinsidae</taxon>
        <taxon>Perkinsus</taxon>
    </lineage>
</organism>
<gene>
    <name evidence="1" type="ORF">FOZ63_023451</name>
</gene>
<dbReference type="AlphaFoldDB" id="A0A7J6UJG2"/>
<sequence length="137" mass="14974">ILLAKACLSDEVFIPDSISYYNNVNDVNERTGRNEGYNGHGDDDIFIERSGHHLLSPHYITIKPAASVLDDGPTTTSSSMSDNTIKGVKSRSIDSEVCDTMMKWVISLIEAGCHTAAAGLIVRMDKVPSSCHHTTRH</sequence>
<name>A0A7J6UJG2_PEROL</name>